<dbReference type="InterPro" id="IPR043737">
    <property type="entry name" value="DUF5682"/>
</dbReference>
<reference evidence="2" key="1">
    <citation type="journal article" date="2019" name="Int. J. Syst. Evol. Microbiol.">
        <title>The Global Catalogue of Microorganisms (GCM) 10K type strain sequencing project: providing services to taxonomists for standard genome sequencing and annotation.</title>
        <authorList>
            <consortium name="The Broad Institute Genomics Platform"/>
            <consortium name="The Broad Institute Genome Sequencing Center for Infectious Disease"/>
            <person name="Wu L."/>
            <person name="Ma J."/>
        </authorList>
    </citation>
    <scope>NUCLEOTIDE SEQUENCE [LARGE SCALE GENOMIC DNA]</scope>
    <source>
        <strain evidence="2">CGMCC 4.1467</strain>
    </source>
</reference>
<dbReference type="PANTHER" id="PTHR30634:SF14">
    <property type="match status" value="1"/>
</dbReference>
<dbReference type="RefSeq" id="WP_379711840.1">
    <property type="nucleotide sequence ID" value="NZ_JBHTBS010000004.1"/>
</dbReference>
<evidence type="ECO:0000313" key="1">
    <source>
        <dbReference type="EMBL" id="MFC7337500.1"/>
    </source>
</evidence>
<dbReference type="Pfam" id="PF18934">
    <property type="entry name" value="DUF5682"/>
    <property type="match status" value="1"/>
</dbReference>
<dbReference type="Proteomes" id="UP001596472">
    <property type="component" value="Unassembled WGS sequence"/>
</dbReference>
<accession>A0ABW2L8J3</accession>
<organism evidence="1 2">
    <name type="scientific">Haloferula chungangensis</name>
    <dbReference type="NCBI Taxonomy" id="1048331"/>
    <lineage>
        <taxon>Bacteria</taxon>
        <taxon>Pseudomonadati</taxon>
        <taxon>Verrucomicrobiota</taxon>
        <taxon>Verrucomicrobiia</taxon>
        <taxon>Verrucomicrobiales</taxon>
        <taxon>Verrucomicrobiaceae</taxon>
        <taxon>Haloferula</taxon>
    </lineage>
</organism>
<protein>
    <submittedName>
        <fullName evidence="1">DUF5682 family protein</fullName>
    </submittedName>
</protein>
<dbReference type="PANTHER" id="PTHR30634">
    <property type="entry name" value="OUTER MEMBRANE LOLAB LIPOPROTEIN INSERTION APPARATUS"/>
    <property type="match status" value="1"/>
</dbReference>
<proteinExistence type="predicted"/>
<evidence type="ECO:0000313" key="2">
    <source>
        <dbReference type="Proteomes" id="UP001596472"/>
    </source>
</evidence>
<sequence length="726" mass="79880">MTTLFGIRHHGPGCARSLVRALERMRPDVVVIEMPMETEVLLEHAGDDAFKPPVAILIHRVDEPEKASFYPFAEFSPEWQAIRWAVKNGVPVRCFDLPSAHSFALTKEDETSEPRPDPMDALAKADGYLDGERWWNDRVEERQDEGDFFAAIQEAMSALRGDLDLTESRDTLLREAWMRKVLRKSEKDFENVAVVCGAWHTPALEAKVRVSEDYALLKGLAKHKVAATWIPWTYERLAMASGYRAGIRSPGWYAHLWRNEAESTTSWLVRAARILRKEGQEASSASVIEAVRLASSLAGMRGRPLPGLDETLESIQAIFCGGDPLALDFLNKPLLIGDALGELPDSLPALPLQKEIDATIKRLRLKKAASVTPLVVDLREEGGRNRSCFLHRLLALGIEWGIEERARGKGTFKEGWRLQWKPELAISIIEASAYGNTVETAATIRLVRSLNAGAGLAKVTEHLELALLGDLPDAVETLLRRLDAAAASSQDTLELLSAIPPLARIARYGDVRSTDGEAVRHLLGGFTERIHAELLLAGSGIDDQAAETLFEAIAAYHASISMLDEEAMMEDLHDCLTKLARADAVHASLRGQAVRFLRDGGRIDDGETSRFLSYALSPGMEVLAAAAWLEGFLRGGGAMLVHDRTLLALIDEWLSALDGTAFQTVLPLVRRTFGTFSHPERSRIAAAVRGDLRAAPVFAESEEINRENARPAVAAVARLLGYPEPS</sequence>
<dbReference type="EMBL" id="JBHTBS010000004">
    <property type="protein sequence ID" value="MFC7337500.1"/>
    <property type="molecule type" value="Genomic_DNA"/>
</dbReference>
<gene>
    <name evidence="1" type="ORF">ACFQY0_09960</name>
</gene>
<dbReference type="InterPro" id="IPR050458">
    <property type="entry name" value="LolB"/>
</dbReference>
<comment type="caution">
    <text evidence="1">The sequence shown here is derived from an EMBL/GenBank/DDBJ whole genome shotgun (WGS) entry which is preliminary data.</text>
</comment>
<name>A0ABW2L8J3_9BACT</name>
<keyword evidence="2" id="KW-1185">Reference proteome</keyword>